<keyword evidence="7" id="KW-0862">Zinc</keyword>
<feature type="domain" description="RING-type" evidence="9">
    <location>
        <begin position="365"/>
        <end position="396"/>
    </location>
</feature>
<dbReference type="PANTHER" id="PTHR22937:SF65">
    <property type="entry name" value="E3 UBIQUITIN-PROTEIN LIGASE ARK2C"/>
    <property type="match status" value="1"/>
</dbReference>
<feature type="region of interest" description="Disordered" evidence="8">
    <location>
        <begin position="21"/>
        <end position="43"/>
    </location>
</feature>
<keyword evidence="5" id="KW-0863">Zinc-finger</keyword>
<evidence type="ECO:0000256" key="3">
    <source>
        <dbReference type="ARBA" id="ARBA00022679"/>
    </source>
</evidence>
<name>A0AA43TUR6_9LECA</name>
<evidence type="ECO:0000256" key="2">
    <source>
        <dbReference type="ARBA" id="ARBA00012483"/>
    </source>
</evidence>
<protein>
    <recommendedName>
        <fullName evidence="2">RING-type E3 ubiquitin transferase</fullName>
        <ecNumber evidence="2">2.3.2.27</ecNumber>
    </recommendedName>
</protein>
<sequence>MDTASSFDSMRIFRLVSRSTGSSSLGSASVGGGSSPPESAVPVLGDYEDQNITIVLVALRTPSTANIRAEAVNERSSLSRAHSRNSLLESPTSAPSSIQAGDNAGHQPREIERRSRLTLLRRASFGGVRRDSHDMSSDATLQRHRRSFSTAITNRRNFGARSYTLSEPSPGPAPPPSTPAEFAISAASSHTTASARAASAGSASTPSVASAESSPDRASFHDDNPSSETHPLRPVRQRRQSDSDFARHRNLGAGAARRNGVVEPDDVDPMTPPANRSRNWLVYVVGTDLSQDHSMWSAPGLYNDDPSYEDLVMLSSLLGPAKLSVANANDVASSGGIFQVDHSAQALSAKSADCDAEFPIGPGEKCLVCLEQYQAGDQLRQLSKCVHAFHMECIDEVRTPPMDV</sequence>
<keyword evidence="4" id="KW-0479">Metal-binding</keyword>
<evidence type="ECO:0000313" key="10">
    <source>
        <dbReference type="EMBL" id="MDI1488808.1"/>
    </source>
</evidence>
<dbReference type="GO" id="GO:0005634">
    <property type="term" value="C:nucleus"/>
    <property type="evidence" value="ECO:0007669"/>
    <property type="project" value="TreeGrafter"/>
</dbReference>
<organism evidence="10 11">
    <name type="scientific">Ramalina farinacea</name>
    <dbReference type="NCBI Taxonomy" id="258253"/>
    <lineage>
        <taxon>Eukaryota</taxon>
        <taxon>Fungi</taxon>
        <taxon>Dikarya</taxon>
        <taxon>Ascomycota</taxon>
        <taxon>Pezizomycotina</taxon>
        <taxon>Lecanoromycetes</taxon>
        <taxon>OSLEUM clade</taxon>
        <taxon>Lecanoromycetidae</taxon>
        <taxon>Lecanorales</taxon>
        <taxon>Lecanorineae</taxon>
        <taxon>Ramalinaceae</taxon>
        <taxon>Ramalina</taxon>
    </lineage>
</organism>
<dbReference type="AlphaFoldDB" id="A0AA43TUR6"/>
<gene>
    <name evidence="10" type="ORF">OHK93_008084</name>
</gene>
<comment type="caution">
    <text evidence="10">The sequence shown here is derived from an EMBL/GenBank/DDBJ whole genome shotgun (WGS) entry which is preliminary data.</text>
</comment>
<feature type="region of interest" description="Disordered" evidence="8">
    <location>
        <begin position="150"/>
        <end position="274"/>
    </location>
</feature>
<keyword evidence="6" id="KW-0833">Ubl conjugation pathway</keyword>
<dbReference type="InterPro" id="IPR001841">
    <property type="entry name" value="Znf_RING"/>
</dbReference>
<evidence type="ECO:0000259" key="9">
    <source>
        <dbReference type="Pfam" id="PF13639"/>
    </source>
</evidence>
<evidence type="ECO:0000256" key="5">
    <source>
        <dbReference type="ARBA" id="ARBA00022771"/>
    </source>
</evidence>
<evidence type="ECO:0000256" key="1">
    <source>
        <dbReference type="ARBA" id="ARBA00000900"/>
    </source>
</evidence>
<feature type="compositionally biased region" description="Polar residues" evidence="8">
    <location>
        <begin position="74"/>
        <end position="100"/>
    </location>
</feature>
<reference evidence="10" key="1">
    <citation type="journal article" date="2023" name="Genome Biol. Evol.">
        <title>First Whole Genome Sequence and Flow Cytometry Genome Size Data for the Lichen-Forming Fungus Ramalina farinacea (Ascomycota).</title>
        <authorList>
            <person name="Llewellyn T."/>
            <person name="Mian S."/>
            <person name="Hill R."/>
            <person name="Leitch I.J."/>
            <person name="Gaya E."/>
        </authorList>
    </citation>
    <scope>NUCLEOTIDE SEQUENCE</scope>
    <source>
        <strain evidence="10">LIQ254RAFAR</strain>
    </source>
</reference>
<dbReference type="EMBL" id="JAPUFD010000008">
    <property type="protein sequence ID" value="MDI1488808.1"/>
    <property type="molecule type" value="Genomic_DNA"/>
</dbReference>
<dbReference type="EC" id="2.3.2.27" evidence="2"/>
<keyword evidence="3" id="KW-0808">Transferase</keyword>
<evidence type="ECO:0000313" key="11">
    <source>
        <dbReference type="Proteomes" id="UP001161017"/>
    </source>
</evidence>
<dbReference type="SUPFAM" id="SSF57850">
    <property type="entry name" value="RING/U-box"/>
    <property type="match status" value="1"/>
</dbReference>
<comment type="catalytic activity">
    <reaction evidence="1">
        <text>S-ubiquitinyl-[E2 ubiquitin-conjugating enzyme]-L-cysteine + [acceptor protein]-L-lysine = [E2 ubiquitin-conjugating enzyme]-L-cysteine + N(6)-ubiquitinyl-[acceptor protein]-L-lysine.</text>
        <dbReference type="EC" id="2.3.2.27"/>
    </reaction>
</comment>
<dbReference type="InterPro" id="IPR013083">
    <property type="entry name" value="Znf_RING/FYVE/PHD"/>
</dbReference>
<keyword evidence="11" id="KW-1185">Reference proteome</keyword>
<feature type="region of interest" description="Disordered" evidence="8">
    <location>
        <begin position="73"/>
        <end position="112"/>
    </location>
</feature>
<dbReference type="InterPro" id="IPR045191">
    <property type="entry name" value="MBR1/2-like"/>
</dbReference>
<feature type="compositionally biased region" description="Basic and acidic residues" evidence="8">
    <location>
        <begin position="214"/>
        <end position="224"/>
    </location>
</feature>
<dbReference type="Gene3D" id="3.30.40.10">
    <property type="entry name" value="Zinc/RING finger domain, C3HC4 (zinc finger)"/>
    <property type="match status" value="1"/>
</dbReference>
<proteinExistence type="predicted"/>
<dbReference type="Proteomes" id="UP001161017">
    <property type="component" value="Unassembled WGS sequence"/>
</dbReference>
<evidence type="ECO:0000256" key="8">
    <source>
        <dbReference type="SAM" id="MobiDB-lite"/>
    </source>
</evidence>
<dbReference type="PANTHER" id="PTHR22937">
    <property type="entry name" value="E3 UBIQUITIN-PROTEIN LIGASE RNF165"/>
    <property type="match status" value="1"/>
</dbReference>
<feature type="compositionally biased region" description="Pro residues" evidence="8">
    <location>
        <begin position="169"/>
        <end position="178"/>
    </location>
</feature>
<evidence type="ECO:0000256" key="6">
    <source>
        <dbReference type="ARBA" id="ARBA00022786"/>
    </source>
</evidence>
<dbReference type="Pfam" id="PF13639">
    <property type="entry name" value="zf-RING_2"/>
    <property type="match status" value="1"/>
</dbReference>
<evidence type="ECO:0000256" key="7">
    <source>
        <dbReference type="ARBA" id="ARBA00022833"/>
    </source>
</evidence>
<accession>A0AA43TUR6</accession>
<dbReference type="GO" id="GO:0061630">
    <property type="term" value="F:ubiquitin protein ligase activity"/>
    <property type="evidence" value="ECO:0007669"/>
    <property type="project" value="UniProtKB-EC"/>
</dbReference>
<dbReference type="GO" id="GO:0008270">
    <property type="term" value="F:zinc ion binding"/>
    <property type="evidence" value="ECO:0007669"/>
    <property type="project" value="UniProtKB-KW"/>
</dbReference>
<feature type="compositionally biased region" description="Low complexity" evidence="8">
    <location>
        <begin position="179"/>
        <end position="211"/>
    </location>
</feature>
<evidence type="ECO:0000256" key="4">
    <source>
        <dbReference type="ARBA" id="ARBA00022723"/>
    </source>
</evidence>